<keyword evidence="2" id="KW-1133">Transmembrane helix</keyword>
<feature type="region of interest" description="Disordered" evidence="1">
    <location>
        <begin position="67"/>
        <end position="88"/>
    </location>
</feature>
<keyword evidence="4" id="KW-1185">Reference proteome</keyword>
<evidence type="ECO:0000313" key="3">
    <source>
        <dbReference type="EMBL" id="MBB5159343.1"/>
    </source>
</evidence>
<dbReference type="EMBL" id="JACHIW010000002">
    <property type="protein sequence ID" value="MBB5159343.1"/>
    <property type="molecule type" value="Genomic_DNA"/>
</dbReference>
<feature type="transmembrane region" description="Helical" evidence="2">
    <location>
        <begin position="35"/>
        <end position="65"/>
    </location>
</feature>
<keyword evidence="2" id="KW-0812">Transmembrane</keyword>
<dbReference type="AlphaFoldDB" id="A0A840QKT3"/>
<dbReference type="RefSeq" id="WP_312864594.1">
    <property type="nucleotide sequence ID" value="NZ_JACHIW010000002.1"/>
</dbReference>
<gene>
    <name evidence="3" type="ORF">BJ970_006942</name>
</gene>
<sequence>MTAEFHQPDHYIPTREDLSGVVNTVRSRLPSPQTVAYYGGLGTLAALSVIEWPVAVAIGVGTAIAQRAGAREGKSGSSGGRRTAEQSS</sequence>
<evidence type="ECO:0000256" key="2">
    <source>
        <dbReference type="SAM" id="Phobius"/>
    </source>
</evidence>
<comment type="caution">
    <text evidence="3">The sequence shown here is derived from an EMBL/GenBank/DDBJ whole genome shotgun (WGS) entry which is preliminary data.</text>
</comment>
<organism evidence="3 4">
    <name type="scientific">Saccharopolyspora phatthalungensis</name>
    <dbReference type="NCBI Taxonomy" id="664693"/>
    <lineage>
        <taxon>Bacteria</taxon>
        <taxon>Bacillati</taxon>
        <taxon>Actinomycetota</taxon>
        <taxon>Actinomycetes</taxon>
        <taxon>Pseudonocardiales</taxon>
        <taxon>Pseudonocardiaceae</taxon>
        <taxon>Saccharopolyspora</taxon>
    </lineage>
</organism>
<reference evidence="3 4" key="1">
    <citation type="submission" date="2020-08" db="EMBL/GenBank/DDBJ databases">
        <title>Sequencing the genomes of 1000 actinobacteria strains.</title>
        <authorList>
            <person name="Klenk H.-P."/>
        </authorList>
    </citation>
    <scope>NUCLEOTIDE SEQUENCE [LARGE SCALE GENOMIC DNA]</scope>
    <source>
        <strain evidence="3 4">DSM 45584</strain>
    </source>
</reference>
<evidence type="ECO:0000313" key="4">
    <source>
        <dbReference type="Proteomes" id="UP000584374"/>
    </source>
</evidence>
<evidence type="ECO:0000256" key="1">
    <source>
        <dbReference type="SAM" id="MobiDB-lite"/>
    </source>
</evidence>
<proteinExistence type="predicted"/>
<name>A0A840QKT3_9PSEU</name>
<accession>A0A840QKT3</accession>
<protein>
    <submittedName>
        <fullName evidence="3">Uncharacterized protein</fullName>
    </submittedName>
</protein>
<keyword evidence="2" id="KW-0472">Membrane</keyword>
<dbReference type="Proteomes" id="UP000584374">
    <property type="component" value="Unassembled WGS sequence"/>
</dbReference>